<feature type="compositionally biased region" description="Basic and acidic residues" evidence="1">
    <location>
        <begin position="401"/>
        <end position="422"/>
    </location>
</feature>
<dbReference type="EMBL" id="CAXITT010000584">
    <property type="protein sequence ID" value="CAL1543910.1"/>
    <property type="molecule type" value="Genomic_DNA"/>
</dbReference>
<comment type="caution">
    <text evidence="2">The sequence shown here is derived from an EMBL/GenBank/DDBJ whole genome shotgun (WGS) entry which is preliminary data.</text>
</comment>
<evidence type="ECO:0000313" key="3">
    <source>
        <dbReference type="Proteomes" id="UP001497497"/>
    </source>
</evidence>
<dbReference type="AlphaFoldDB" id="A0AAV2ICB7"/>
<organism evidence="2 3">
    <name type="scientific">Lymnaea stagnalis</name>
    <name type="common">Great pond snail</name>
    <name type="synonym">Helix stagnalis</name>
    <dbReference type="NCBI Taxonomy" id="6523"/>
    <lineage>
        <taxon>Eukaryota</taxon>
        <taxon>Metazoa</taxon>
        <taxon>Spiralia</taxon>
        <taxon>Lophotrochozoa</taxon>
        <taxon>Mollusca</taxon>
        <taxon>Gastropoda</taxon>
        <taxon>Heterobranchia</taxon>
        <taxon>Euthyneura</taxon>
        <taxon>Panpulmonata</taxon>
        <taxon>Hygrophila</taxon>
        <taxon>Lymnaeoidea</taxon>
        <taxon>Lymnaeidae</taxon>
        <taxon>Lymnaea</taxon>
    </lineage>
</organism>
<proteinExistence type="predicted"/>
<gene>
    <name evidence="2" type="ORF">GSLYS_00017423001</name>
</gene>
<feature type="compositionally biased region" description="Basic and acidic residues" evidence="1">
    <location>
        <begin position="522"/>
        <end position="560"/>
    </location>
</feature>
<feature type="region of interest" description="Disordered" evidence="1">
    <location>
        <begin position="345"/>
        <end position="433"/>
    </location>
</feature>
<evidence type="ECO:0000256" key="1">
    <source>
        <dbReference type="SAM" id="MobiDB-lite"/>
    </source>
</evidence>
<feature type="compositionally biased region" description="Polar residues" evidence="1">
    <location>
        <begin position="563"/>
        <end position="577"/>
    </location>
</feature>
<dbReference type="Proteomes" id="UP001497497">
    <property type="component" value="Unassembled WGS sequence"/>
</dbReference>
<accession>A0AAV2ICB7</accession>
<reference evidence="2 3" key="1">
    <citation type="submission" date="2024-04" db="EMBL/GenBank/DDBJ databases">
        <authorList>
            <consortium name="Genoscope - CEA"/>
            <person name="William W."/>
        </authorList>
    </citation>
    <scope>NUCLEOTIDE SEQUENCE [LARGE SCALE GENOMIC DNA]</scope>
</reference>
<dbReference type="PANTHER" id="PTHR21219:SF3">
    <property type="entry name" value="FI19613P1"/>
    <property type="match status" value="1"/>
</dbReference>
<protein>
    <recommendedName>
        <fullName evidence="4">PID domain-containing protein</fullName>
    </recommendedName>
</protein>
<feature type="compositionally biased region" description="Basic residues" evidence="1">
    <location>
        <begin position="474"/>
        <end position="496"/>
    </location>
</feature>
<keyword evidence="3" id="KW-1185">Reference proteome</keyword>
<feature type="compositionally biased region" description="Low complexity" evidence="1">
    <location>
        <begin position="354"/>
        <end position="371"/>
    </location>
</feature>
<evidence type="ECO:0008006" key="4">
    <source>
        <dbReference type="Google" id="ProtNLM"/>
    </source>
</evidence>
<name>A0AAV2ICB7_LYMST</name>
<sequence>MVIQRLPSTPLAKDVLYIGSAVPLETSEGLEAVQQPLRSRYPVDNDDNIQGILATLTIVPSGIQLRYKNDPGNIVLFPFSALTMCAAVRCVRTSNAATNEVTARFVSLSSPEAGGINNERPAIFTAITRRTKGRQVLECHGFITMSPKDAMELVQWTSVMDKRSKQSGSTYSTLGAGVTMATYESSKVDTSFRDDTASLPDFPIQLVPGEPMVLNTSPAFYKEPPPSGYFYSTKDAQVKKYALHKFSGGGGATTVDDTQSMIQAATDTLERRPGYAGSHYSASAVMAPSRQPIMVPLRPYLPPPPAYVRPVTVRPPPPHDGYFGETSRSRGLPLLSLCRHMYYEGDLRPRPRNRSSSSRSSSSSSSSGVSGRAKKKGHVNRTRDGSSGSDSRPVTPPTDYDSPRGPRISRREDFVQRQHHGSELNGYTSRKGYLPGPPGPGYYMVAPTPYGYYGTLPGTQRPRSVPPYGDKTGTKKKDKKSKKTKKVSKKDSKKRSSAQNHDTSTDSLAGYASELAPNGEGKQPRDFRRLENQFKHERAFSKSLTEETRHSVRGDAKHDAYTLNHSTAQNENDFPMY</sequence>
<dbReference type="PANTHER" id="PTHR21219">
    <property type="entry name" value="FI19613P1"/>
    <property type="match status" value="1"/>
</dbReference>
<evidence type="ECO:0000313" key="2">
    <source>
        <dbReference type="EMBL" id="CAL1543910.1"/>
    </source>
</evidence>
<feature type="compositionally biased region" description="Polar residues" evidence="1">
    <location>
        <begin position="497"/>
        <end position="507"/>
    </location>
</feature>
<feature type="region of interest" description="Disordered" evidence="1">
    <location>
        <begin position="455"/>
        <end position="577"/>
    </location>
</feature>